<feature type="compositionally biased region" description="Basic and acidic residues" evidence="1">
    <location>
        <begin position="60"/>
        <end position="69"/>
    </location>
</feature>
<name>A0AAD6A1T5_9POAL</name>
<proteinExistence type="predicted"/>
<feature type="region of interest" description="Disordered" evidence="1">
    <location>
        <begin position="180"/>
        <end position="227"/>
    </location>
</feature>
<accession>A0AAD6A1T5</accession>
<gene>
    <name evidence="2" type="ORF">LUZ61_011768</name>
</gene>
<evidence type="ECO:0000313" key="2">
    <source>
        <dbReference type="EMBL" id="KAJ3708063.1"/>
    </source>
</evidence>
<organism evidence="2 3">
    <name type="scientific">Rhynchospora tenuis</name>
    <dbReference type="NCBI Taxonomy" id="198213"/>
    <lineage>
        <taxon>Eukaryota</taxon>
        <taxon>Viridiplantae</taxon>
        <taxon>Streptophyta</taxon>
        <taxon>Embryophyta</taxon>
        <taxon>Tracheophyta</taxon>
        <taxon>Spermatophyta</taxon>
        <taxon>Magnoliopsida</taxon>
        <taxon>Liliopsida</taxon>
        <taxon>Poales</taxon>
        <taxon>Cyperaceae</taxon>
        <taxon>Cyperoideae</taxon>
        <taxon>Rhynchosporeae</taxon>
        <taxon>Rhynchospora</taxon>
    </lineage>
</organism>
<evidence type="ECO:0000256" key="1">
    <source>
        <dbReference type="SAM" id="MobiDB-lite"/>
    </source>
</evidence>
<comment type="caution">
    <text evidence="2">The sequence shown here is derived from an EMBL/GenBank/DDBJ whole genome shotgun (WGS) entry which is preliminary data.</text>
</comment>
<reference evidence="2 3" key="1">
    <citation type="journal article" date="2022" name="Cell">
        <title>Repeat-based holocentromeres influence genome architecture and karyotype evolution.</title>
        <authorList>
            <person name="Hofstatter P.G."/>
            <person name="Thangavel G."/>
            <person name="Lux T."/>
            <person name="Neumann P."/>
            <person name="Vondrak T."/>
            <person name="Novak P."/>
            <person name="Zhang M."/>
            <person name="Costa L."/>
            <person name="Castellani M."/>
            <person name="Scott A."/>
            <person name="Toegelov H."/>
            <person name="Fuchs J."/>
            <person name="Mata-Sucre Y."/>
            <person name="Dias Y."/>
            <person name="Vanzela A.L.L."/>
            <person name="Huettel B."/>
            <person name="Almeida C.C.S."/>
            <person name="Simkova H."/>
            <person name="Souza G."/>
            <person name="Pedrosa-Harand A."/>
            <person name="Macas J."/>
            <person name="Mayer K.F.X."/>
            <person name="Houben A."/>
            <person name="Marques A."/>
        </authorList>
    </citation>
    <scope>NUCLEOTIDE SEQUENCE [LARGE SCALE GENOMIC DNA]</scope>
    <source>
        <strain evidence="2">RhyTen1mFocal</strain>
    </source>
</reference>
<protein>
    <recommendedName>
        <fullName evidence="4">BZIP domain-containing protein</fullName>
    </recommendedName>
</protein>
<feature type="compositionally biased region" description="Basic and acidic residues" evidence="1">
    <location>
        <begin position="180"/>
        <end position="200"/>
    </location>
</feature>
<keyword evidence="3" id="KW-1185">Reference proteome</keyword>
<evidence type="ECO:0000313" key="3">
    <source>
        <dbReference type="Proteomes" id="UP001210211"/>
    </source>
</evidence>
<dbReference type="PANTHER" id="PTHR35099">
    <property type="entry name" value="OS02G0182700 PROTEIN"/>
    <property type="match status" value="1"/>
</dbReference>
<feature type="region of interest" description="Disordered" evidence="1">
    <location>
        <begin position="54"/>
        <end position="98"/>
    </location>
</feature>
<dbReference type="AlphaFoldDB" id="A0AAD6A1T5"/>
<sequence>MFTKGSSSSSSTPMELEASVTAAAEILLELSRADLSEPLAPTLAAGLTWPSALKGRRSRRDAAVKERMMRLSPTSPFDLSGGSGASTSGSSSPEDLRRYTSSAVRISGLTSASSSKAEYNGRPPLSLRVQAPRSNGSQRPRKKMRLPEMREEVTSLEQENKLLQKEALKLQTACNVLSKENRSLEARLDTTEAGPLDDKNLYQTSQNQGAEDGFNLPDLNLPAPVDF</sequence>
<dbReference type="Proteomes" id="UP001210211">
    <property type="component" value="Unassembled WGS sequence"/>
</dbReference>
<dbReference type="PANTHER" id="PTHR35099:SF2">
    <property type="entry name" value="OS02G0182700 PROTEIN"/>
    <property type="match status" value="1"/>
</dbReference>
<evidence type="ECO:0008006" key="4">
    <source>
        <dbReference type="Google" id="ProtNLM"/>
    </source>
</evidence>
<feature type="region of interest" description="Disordered" evidence="1">
    <location>
        <begin position="111"/>
        <end position="148"/>
    </location>
</feature>
<dbReference type="EMBL" id="JAMRDG010000001">
    <property type="protein sequence ID" value="KAJ3708063.1"/>
    <property type="molecule type" value="Genomic_DNA"/>
</dbReference>